<dbReference type="EnsemblPlants" id="Kaladp0018s0197.1.v1.1">
    <property type="protein sequence ID" value="Kaladp0018s0197.1.v1.1"/>
    <property type="gene ID" value="Kaladp0018s0197.v1.1"/>
</dbReference>
<keyword evidence="1" id="KW-0812">Transmembrane</keyword>
<dbReference type="AlphaFoldDB" id="A0A7N0T1L3"/>
<proteinExistence type="predicted"/>
<organism evidence="2 3">
    <name type="scientific">Kalanchoe fedtschenkoi</name>
    <name type="common">Lavender scallops</name>
    <name type="synonym">South American air plant</name>
    <dbReference type="NCBI Taxonomy" id="63787"/>
    <lineage>
        <taxon>Eukaryota</taxon>
        <taxon>Viridiplantae</taxon>
        <taxon>Streptophyta</taxon>
        <taxon>Embryophyta</taxon>
        <taxon>Tracheophyta</taxon>
        <taxon>Spermatophyta</taxon>
        <taxon>Magnoliopsida</taxon>
        <taxon>eudicotyledons</taxon>
        <taxon>Gunneridae</taxon>
        <taxon>Pentapetalae</taxon>
        <taxon>Saxifragales</taxon>
        <taxon>Crassulaceae</taxon>
        <taxon>Kalanchoe</taxon>
    </lineage>
</organism>
<evidence type="ECO:0000256" key="1">
    <source>
        <dbReference type="SAM" id="Phobius"/>
    </source>
</evidence>
<evidence type="ECO:0000313" key="2">
    <source>
        <dbReference type="EnsemblPlants" id="Kaladp0018s0197.1.v1.1"/>
    </source>
</evidence>
<dbReference type="Proteomes" id="UP000594263">
    <property type="component" value="Unplaced"/>
</dbReference>
<sequence length="89" mass="9772">MGCLHSYLPILTMVLVQLGFAGMNITSKLAMDAGMKPQVIVTYPQIFAPSPSHPSPTFLKEASGQTSRKRSWVAYWRAPFVGMSKIADL</sequence>
<protein>
    <submittedName>
        <fullName evidence="2">Uncharacterized protein</fullName>
    </submittedName>
</protein>
<keyword evidence="1" id="KW-1133">Transmembrane helix</keyword>
<dbReference type="Gramene" id="Kaladp0018s0197.1.v1.1">
    <property type="protein sequence ID" value="Kaladp0018s0197.1.v1.1"/>
    <property type="gene ID" value="Kaladp0018s0197.v1.1"/>
</dbReference>
<accession>A0A7N0T1L3</accession>
<evidence type="ECO:0000313" key="3">
    <source>
        <dbReference type="Proteomes" id="UP000594263"/>
    </source>
</evidence>
<keyword evidence="1" id="KW-0472">Membrane</keyword>
<reference evidence="2" key="1">
    <citation type="submission" date="2021-01" db="UniProtKB">
        <authorList>
            <consortium name="EnsemblPlants"/>
        </authorList>
    </citation>
    <scope>IDENTIFICATION</scope>
</reference>
<name>A0A7N0T1L3_KALFE</name>
<feature type="transmembrane region" description="Helical" evidence="1">
    <location>
        <begin position="6"/>
        <end position="26"/>
    </location>
</feature>
<keyword evidence="3" id="KW-1185">Reference proteome</keyword>